<dbReference type="RefSeq" id="XP_019532731.3">
    <property type="nucleotide sequence ID" value="XM_019677186.3"/>
</dbReference>
<proteinExistence type="predicted"/>
<dbReference type="Gene3D" id="2.10.25.10">
    <property type="entry name" value="Laminin"/>
    <property type="match status" value="3"/>
</dbReference>
<evidence type="ECO:0000259" key="3">
    <source>
        <dbReference type="SMART" id="SM00181"/>
    </source>
</evidence>
<keyword evidence="5" id="KW-1185">Reference proteome</keyword>
<evidence type="ECO:0000256" key="1">
    <source>
        <dbReference type="ARBA" id="ARBA00023157"/>
    </source>
</evidence>
<feature type="chain" id="PRO_5045035054" description="EGF-like domain-containing protein" evidence="2">
    <location>
        <begin position="18"/>
        <end position="272"/>
    </location>
</feature>
<feature type="domain" description="EGF-like" evidence="3">
    <location>
        <begin position="69"/>
        <end position="103"/>
    </location>
</feature>
<dbReference type="SMART" id="SM00181">
    <property type="entry name" value="EGF"/>
    <property type="match status" value="2"/>
</dbReference>
<dbReference type="Proteomes" id="UP000069940">
    <property type="component" value="Unassembled WGS sequence"/>
</dbReference>
<keyword evidence="2" id="KW-0732">Signal</keyword>
<evidence type="ECO:0000313" key="4">
    <source>
        <dbReference type="EnsemblMetazoa" id="AALFPA23_011094.P15676"/>
    </source>
</evidence>
<feature type="signal peptide" evidence="2">
    <location>
        <begin position="1"/>
        <end position="17"/>
    </location>
</feature>
<organism evidence="4 5">
    <name type="scientific">Aedes albopictus</name>
    <name type="common">Asian tiger mosquito</name>
    <name type="synonym">Stegomyia albopicta</name>
    <dbReference type="NCBI Taxonomy" id="7160"/>
    <lineage>
        <taxon>Eukaryota</taxon>
        <taxon>Metazoa</taxon>
        <taxon>Ecdysozoa</taxon>
        <taxon>Arthropoda</taxon>
        <taxon>Hexapoda</taxon>
        <taxon>Insecta</taxon>
        <taxon>Pterygota</taxon>
        <taxon>Neoptera</taxon>
        <taxon>Endopterygota</taxon>
        <taxon>Diptera</taxon>
        <taxon>Nematocera</taxon>
        <taxon>Culicoidea</taxon>
        <taxon>Culicidae</taxon>
        <taxon>Culicinae</taxon>
        <taxon>Aedini</taxon>
        <taxon>Aedes</taxon>
        <taxon>Stegomyia</taxon>
    </lineage>
</organism>
<dbReference type="InterPro" id="IPR000742">
    <property type="entry name" value="EGF"/>
</dbReference>
<evidence type="ECO:0000256" key="2">
    <source>
        <dbReference type="SAM" id="SignalP"/>
    </source>
</evidence>
<keyword evidence="1" id="KW-1015">Disulfide bond</keyword>
<name>A0ABM1YPZ4_AEDAL</name>
<dbReference type="GeneID" id="109404340"/>
<dbReference type="EnsemblMetazoa" id="AALFPA23_011094.R15676">
    <property type="protein sequence ID" value="AALFPA23_011094.P15676"/>
    <property type="gene ID" value="AALFPA23_011094"/>
</dbReference>
<dbReference type="PANTHER" id="PTHR23259:SF69">
    <property type="entry name" value="GEO11767P1-RELATED"/>
    <property type="match status" value="1"/>
</dbReference>
<dbReference type="CDD" id="cd19941">
    <property type="entry name" value="TIL"/>
    <property type="match status" value="2"/>
</dbReference>
<protein>
    <recommendedName>
        <fullName evidence="3">EGF-like domain-containing protein</fullName>
    </recommendedName>
</protein>
<dbReference type="InterPro" id="IPR036084">
    <property type="entry name" value="Ser_inhib-like_sf"/>
</dbReference>
<dbReference type="PANTHER" id="PTHR23259">
    <property type="entry name" value="RIDDLE"/>
    <property type="match status" value="1"/>
</dbReference>
<dbReference type="SUPFAM" id="SSF57567">
    <property type="entry name" value="Serine protease inhibitors"/>
    <property type="match status" value="3"/>
</dbReference>
<feature type="domain" description="EGF-like" evidence="3">
    <location>
        <begin position="195"/>
        <end position="225"/>
    </location>
</feature>
<reference evidence="5" key="1">
    <citation type="journal article" date="2015" name="Proc. Natl. Acad. Sci. U.S.A.">
        <title>Genome sequence of the Asian Tiger mosquito, Aedes albopictus, reveals insights into its biology, genetics, and evolution.</title>
        <authorList>
            <person name="Chen X.G."/>
            <person name="Jiang X."/>
            <person name="Gu J."/>
            <person name="Xu M."/>
            <person name="Wu Y."/>
            <person name="Deng Y."/>
            <person name="Zhang C."/>
            <person name="Bonizzoni M."/>
            <person name="Dermauw W."/>
            <person name="Vontas J."/>
            <person name="Armbruster P."/>
            <person name="Huang X."/>
            <person name="Yang Y."/>
            <person name="Zhang H."/>
            <person name="He W."/>
            <person name="Peng H."/>
            <person name="Liu Y."/>
            <person name="Wu K."/>
            <person name="Chen J."/>
            <person name="Lirakis M."/>
            <person name="Topalis P."/>
            <person name="Van Leeuwen T."/>
            <person name="Hall A.B."/>
            <person name="Jiang X."/>
            <person name="Thorpe C."/>
            <person name="Mueller R.L."/>
            <person name="Sun C."/>
            <person name="Waterhouse R.M."/>
            <person name="Yan G."/>
            <person name="Tu Z.J."/>
            <person name="Fang X."/>
            <person name="James A.A."/>
        </authorList>
    </citation>
    <scope>NUCLEOTIDE SEQUENCE [LARGE SCALE GENOMIC DNA]</scope>
    <source>
        <strain evidence="5">Foshan</strain>
    </source>
</reference>
<sequence>MWRLLLVLPLVNQLVAGYTIIEEPRITPCGRAGPALDTVPVDTKTSTCPADQCGENEEIREVLPCCEPTCDNDCSRADCSGKPIFVPSCVCQSGFVRHNGECICPSQCPATEEPLRSCPPNEELQPTPPCCEPTCGNNCTEECRVELVNQPTCVCMPGYVRHEGCCIKADQCPTCGPYARYSDCTPCCESTCTMDCSVVLCLAGCTGPPTCLCQTGYVKHNGVCIKRELCPIEGSSSEQPPFPIGYDHGLGQEISSGGPDVPFVRYPGKTYK</sequence>
<accession>A0ABM1YPZ4</accession>
<reference evidence="4" key="2">
    <citation type="submission" date="2025-05" db="UniProtKB">
        <authorList>
            <consortium name="EnsemblMetazoa"/>
        </authorList>
    </citation>
    <scope>IDENTIFICATION</scope>
    <source>
        <strain evidence="4">Foshan</strain>
    </source>
</reference>
<evidence type="ECO:0000313" key="5">
    <source>
        <dbReference type="Proteomes" id="UP000069940"/>
    </source>
</evidence>
<dbReference type="InterPro" id="IPR051368">
    <property type="entry name" value="SerProtInhib-TIL_Domain"/>
</dbReference>